<organism evidence="1 2">
    <name type="scientific">Pseudomonas brassicacearum</name>
    <dbReference type="NCBI Taxonomy" id="930166"/>
    <lineage>
        <taxon>Bacteria</taxon>
        <taxon>Pseudomonadati</taxon>
        <taxon>Pseudomonadota</taxon>
        <taxon>Gammaproteobacteria</taxon>
        <taxon>Pseudomonadales</taxon>
        <taxon>Pseudomonadaceae</taxon>
        <taxon>Pseudomonas</taxon>
    </lineage>
</organism>
<protein>
    <submittedName>
        <fullName evidence="1">Uncharacterized protein</fullName>
    </submittedName>
</protein>
<dbReference type="AlphaFoldDB" id="A0A423I4J2"/>
<sequence length="89" mass="10032">MSTRETFIAEAQQCATLFRLGRDVEAGLAMTELVGAIHPTFDSKARDVQQQWTFVLGQMFTCQEAQNWLALADYLEYELVELLADSLSV</sequence>
<dbReference type="Proteomes" id="UP000285636">
    <property type="component" value="Unassembled WGS sequence"/>
</dbReference>
<reference evidence="1 2" key="1">
    <citation type="submission" date="2016-10" db="EMBL/GenBank/DDBJ databases">
        <title>Comparative genome analysis of multiple Pseudomonas spp. focuses on biocontrol and plant growth promoting traits.</title>
        <authorList>
            <person name="Tao X.-Y."/>
            <person name="Taylor C.G."/>
        </authorList>
    </citation>
    <scope>NUCLEOTIDE SEQUENCE [LARGE SCALE GENOMIC DNA]</scope>
    <source>
        <strain evidence="1 2">38D7</strain>
    </source>
</reference>
<evidence type="ECO:0000313" key="1">
    <source>
        <dbReference type="EMBL" id="RON20365.1"/>
    </source>
</evidence>
<proteinExistence type="predicted"/>
<comment type="caution">
    <text evidence="1">The sequence shown here is derived from an EMBL/GenBank/DDBJ whole genome shotgun (WGS) entry which is preliminary data.</text>
</comment>
<dbReference type="EMBL" id="MOBK01000006">
    <property type="protein sequence ID" value="RON20365.1"/>
    <property type="molecule type" value="Genomic_DNA"/>
</dbReference>
<accession>A0A423I4J2</accession>
<gene>
    <name evidence="1" type="ORF">BK660_14965</name>
</gene>
<dbReference type="RefSeq" id="WP_123434030.1">
    <property type="nucleotide sequence ID" value="NZ_MOBK01000006.1"/>
</dbReference>
<evidence type="ECO:0000313" key="2">
    <source>
        <dbReference type="Proteomes" id="UP000285636"/>
    </source>
</evidence>
<name>A0A423I4J2_9PSED</name>